<accession>A0A7J7FCS6</accession>
<keyword evidence="2" id="KW-1185">Reference proteome</keyword>
<dbReference type="AlphaFoldDB" id="A0A7J7FCS6"/>
<protein>
    <submittedName>
        <fullName evidence="1">Uncharacterized protein</fullName>
    </submittedName>
</protein>
<dbReference type="Proteomes" id="UP000551758">
    <property type="component" value="Unassembled WGS sequence"/>
</dbReference>
<dbReference type="EMBL" id="JACDTQ010000812">
    <property type="protein sequence ID" value="KAF5925863.1"/>
    <property type="molecule type" value="Genomic_DNA"/>
</dbReference>
<gene>
    <name evidence="1" type="ORF">HPG69_002314</name>
</gene>
<comment type="caution">
    <text evidence="1">The sequence shown here is derived from an EMBL/GenBank/DDBJ whole genome shotgun (WGS) entry which is preliminary data.</text>
</comment>
<reference evidence="1 2" key="1">
    <citation type="journal article" date="2020" name="Mol. Biol. Evol.">
        <title>Interspecific Gene Flow and the Evolution of Specialization in Black and White Rhinoceros.</title>
        <authorList>
            <person name="Moodley Y."/>
            <person name="Westbury M.V."/>
            <person name="Russo I.M."/>
            <person name="Gopalakrishnan S."/>
            <person name="Rakotoarivelo A."/>
            <person name="Olsen R.A."/>
            <person name="Prost S."/>
            <person name="Tunstall T."/>
            <person name="Ryder O.A."/>
            <person name="Dalen L."/>
            <person name="Bruford M.W."/>
        </authorList>
    </citation>
    <scope>NUCLEOTIDE SEQUENCE [LARGE SCALE GENOMIC DNA]</scope>
    <source>
        <strain evidence="1">SBR-YM</strain>
        <tissue evidence="1">Skin</tissue>
    </source>
</reference>
<evidence type="ECO:0000313" key="1">
    <source>
        <dbReference type="EMBL" id="KAF5925863.1"/>
    </source>
</evidence>
<evidence type="ECO:0000313" key="2">
    <source>
        <dbReference type="Proteomes" id="UP000551758"/>
    </source>
</evidence>
<proteinExistence type="predicted"/>
<organism evidence="1 2">
    <name type="scientific">Diceros bicornis minor</name>
    <name type="common">South-central black rhinoceros</name>
    <dbReference type="NCBI Taxonomy" id="77932"/>
    <lineage>
        <taxon>Eukaryota</taxon>
        <taxon>Metazoa</taxon>
        <taxon>Chordata</taxon>
        <taxon>Craniata</taxon>
        <taxon>Vertebrata</taxon>
        <taxon>Euteleostomi</taxon>
        <taxon>Mammalia</taxon>
        <taxon>Eutheria</taxon>
        <taxon>Laurasiatheria</taxon>
        <taxon>Perissodactyla</taxon>
        <taxon>Rhinocerotidae</taxon>
        <taxon>Diceros</taxon>
    </lineage>
</organism>
<feature type="non-terminal residue" evidence="1">
    <location>
        <position position="143"/>
    </location>
</feature>
<name>A0A7J7FCS6_DICBM</name>
<sequence length="143" mass="16229">QFGQHVGSWEEKADSLYSHVRKGRAPSARDVDCPLQAAGSHRGFSTEHWQCWSCASGILLRQQHQDRGSIEQDRGTANKGFNYMWPREKLSGEERDDITEGIPQDSVFTFSTVTLLIGFRNFRGIQAAASGNAFYRERGDLYW</sequence>